<evidence type="ECO:0000259" key="3">
    <source>
        <dbReference type="Pfam" id="PF12229"/>
    </source>
</evidence>
<dbReference type="EMBL" id="BONR01000001">
    <property type="protein sequence ID" value="GIG53573.1"/>
    <property type="molecule type" value="Genomic_DNA"/>
</dbReference>
<dbReference type="PANTHER" id="PTHR35788:SF1">
    <property type="entry name" value="EXPORTED PROTEIN"/>
    <property type="match status" value="1"/>
</dbReference>
<dbReference type="Pfam" id="PF12229">
    <property type="entry name" value="PG_binding_4"/>
    <property type="match status" value="1"/>
</dbReference>
<evidence type="ECO:0000313" key="5">
    <source>
        <dbReference type="Proteomes" id="UP000652354"/>
    </source>
</evidence>
<dbReference type="RefSeq" id="WP_203653024.1">
    <property type="nucleotide sequence ID" value="NZ_BONR01000001.1"/>
</dbReference>
<dbReference type="PANTHER" id="PTHR35788">
    <property type="entry name" value="EXPORTED PROTEIN-RELATED"/>
    <property type="match status" value="1"/>
</dbReference>
<name>A0A919Q358_9MICO</name>
<feature type="compositionally biased region" description="Low complexity" evidence="1">
    <location>
        <begin position="150"/>
        <end position="170"/>
    </location>
</feature>
<feature type="domain" description="YoaR-like putative peptidoglycan binding" evidence="3">
    <location>
        <begin position="362"/>
        <end position="430"/>
    </location>
</feature>
<evidence type="ECO:0000256" key="1">
    <source>
        <dbReference type="SAM" id="MobiDB-lite"/>
    </source>
</evidence>
<dbReference type="Proteomes" id="UP000652354">
    <property type="component" value="Unassembled WGS sequence"/>
</dbReference>
<accession>A0A919Q358</accession>
<reference evidence="4" key="1">
    <citation type="submission" date="2021-01" db="EMBL/GenBank/DDBJ databases">
        <title>Whole genome shotgun sequence of Demequina activiva NBRC 110675.</title>
        <authorList>
            <person name="Komaki H."/>
            <person name="Tamura T."/>
        </authorList>
    </citation>
    <scope>NUCLEOTIDE SEQUENCE</scope>
    <source>
        <strain evidence="4">NBRC 110675</strain>
    </source>
</reference>
<keyword evidence="2" id="KW-1133">Transmembrane helix</keyword>
<feature type="compositionally biased region" description="Low complexity" evidence="1">
    <location>
        <begin position="220"/>
        <end position="229"/>
    </location>
</feature>
<feature type="compositionally biased region" description="Basic and acidic residues" evidence="1">
    <location>
        <begin position="173"/>
        <end position="182"/>
    </location>
</feature>
<dbReference type="InterPro" id="IPR052913">
    <property type="entry name" value="Glycopeptide_resist_protein"/>
</dbReference>
<comment type="caution">
    <text evidence="4">The sequence shown here is derived from an EMBL/GenBank/DDBJ whole genome shotgun (WGS) entry which is preliminary data.</text>
</comment>
<feature type="compositionally biased region" description="Basic residues" evidence="1">
    <location>
        <begin position="18"/>
        <end position="37"/>
    </location>
</feature>
<organism evidence="4 5">
    <name type="scientific">Demequina activiva</name>
    <dbReference type="NCBI Taxonomy" id="1582364"/>
    <lineage>
        <taxon>Bacteria</taxon>
        <taxon>Bacillati</taxon>
        <taxon>Actinomycetota</taxon>
        <taxon>Actinomycetes</taxon>
        <taxon>Micrococcales</taxon>
        <taxon>Demequinaceae</taxon>
        <taxon>Demequina</taxon>
    </lineage>
</organism>
<dbReference type="Pfam" id="PF04294">
    <property type="entry name" value="VanW"/>
    <property type="match status" value="1"/>
</dbReference>
<feature type="transmembrane region" description="Helical" evidence="2">
    <location>
        <begin position="255"/>
        <end position="277"/>
    </location>
</feature>
<feature type="compositionally biased region" description="Low complexity" evidence="1">
    <location>
        <begin position="77"/>
        <end position="93"/>
    </location>
</feature>
<feature type="region of interest" description="Disordered" evidence="1">
    <location>
        <begin position="1"/>
        <end position="182"/>
    </location>
</feature>
<protein>
    <recommendedName>
        <fullName evidence="3">YoaR-like putative peptidoglycan binding domain-containing protein</fullName>
    </recommendedName>
</protein>
<dbReference type="InterPro" id="IPR022029">
    <property type="entry name" value="YoaR-like_PG-bd"/>
</dbReference>
<keyword evidence="5" id="KW-1185">Reference proteome</keyword>
<dbReference type="AlphaFoldDB" id="A0A919Q358"/>
<dbReference type="InterPro" id="IPR007391">
    <property type="entry name" value="Vancomycin_resist_VanW"/>
</dbReference>
<keyword evidence="2" id="KW-0472">Membrane</keyword>
<gene>
    <name evidence="4" type="ORF">Dac01nite_03250</name>
</gene>
<feature type="compositionally biased region" description="Basic and acidic residues" evidence="1">
    <location>
        <begin position="1"/>
        <end position="17"/>
    </location>
</feature>
<feature type="compositionally biased region" description="Pro residues" evidence="1">
    <location>
        <begin position="201"/>
        <end position="219"/>
    </location>
</feature>
<feature type="compositionally biased region" description="Low complexity" evidence="1">
    <location>
        <begin position="47"/>
        <end position="56"/>
    </location>
</feature>
<keyword evidence="2" id="KW-0812">Transmembrane</keyword>
<evidence type="ECO:0000313" key="4">
    <source>
        <dbReference type="EMBL" id="GIG53573.1"/>
    </source>
</evidence>
<proteinExistence type="predicted"/>
<evidence type="ECO:0000256" key="2">
    <source>
        <dbReference type="SAM" id="Phobius"/>
    </source>
</evidence>
<feature type="region of interest" description="Disordered" evidence="1">
    <location>
        <begin position="198"/>
        <end position="251"/>
    </location>
</feature>
<sequence>MARGKDAARREAEQEIARRRHSAAHRSLRKRAQRGKGAHAAAPLGTADAPPTSAPAAPEPHVERVPTSELRTPDWLTETPPEAASTEPEAASTEPEDAADALPEWARDERPAYVPEVMAASTAEEPVHEPSPGTADEAETEPSHDDGDVAAALGAGAGIAGASAAAVTAGPEPEPKAPSEETRVLDPVEAGDTQVMAPVAQTPPQPSTPAPSAPEPAPAPVTTASAAVADEPAHDSDVEDATAHGGAPPRKRRRALAVVPLVIVALAILYVGAQALLSGTVPRDTQTMGVAIGGMSTAEATGAVEGRAEEASTADLVLEAGNQSYITTAQAAGLSIDSEATVAQVTGFTVMPQRLWMHLTGGGSIEPVTALDEPELDAAVAEAATVVNGPATDATVALDGQSIEVVPGRPSITVDEESSAELIAAAWPDAQTVVLVAQLQEPAITDEDAQAFADTLSAQVLAGPITLTGEDAEATIDVETIAAHATVAAGPSGLELEIDGEALATQMVADNPALKTDGENATVSFDENHEIVTDPGTPGITIDGAALGDTVEAAAASPTRSAELPYTAADPEISAEDLGIDDFTEIVASFDTPLTAEPVRTQNLRTAAADVEGTILQPGDQFDLTEVLSPITREEGYAEAHVIVNGILTNGMGGGLSQMATTVYNAAYFAGYELIDHRPHSVWFTRYPAGRESTIYTGVINVVFANSTPHSAIVNSYIDNGRLHVDIWSTPHFTVETSASPKTNITQPGVKEVKAASCEAKGPGQPGFTITNTRRVLLDDELVEETSDTWTYQPDDAIRCVSEDDEDDEDS</sequence>